<dbReference type="Gene3D" id="6.10.250.1080">
    <property type="match status" value="1"/>
</dbReference>
<feature type="compositionally biased region" description="Pro residues" evidence="4">
    <location>
        <begin position="216"/>
        <end position="225"/>
    </location>
</feature>
<evidence type="ECO:0000256" key="4">
    <source>
        <dbReference type="SAM" id="MobiDB-lite"/>
    </source>
</evidence>
<feature type="compositionally biased region" description="Pro residues" evidence="4">
    <location>
        <begin position="197"/>
        <end position="207"/>
    </location>
</feature>
<dbReference type="Proteomes" id="UP001141327">
    <property type="component" value="Unassembled WGS sequence"/>
</dbReference>
<evidence type="ECO:0000256" key="3">
    <source>
        <dbReference type="SAM" id="Coils"/>
    </source>
</evidence>
<organism evidence="5 6">
    <name type="scientific">Paratrimastix pyriformis</name>
    <dbReference type="NCBI Taxonomy" id="342808"/>
    <lineage>
        <taxon>Eukaryota</taxon>
        <taxon>Metamonada</taxon>
        <taxon>Preaxostyla</taxon>
        <taxon>Paratrimastigidae</taxon>
        <taxon>Paratrimastix</taxon>
    </lineage>
</organism>
<evidence type="ECO:0000313" key="5">
    <source>
        <dbReference type="EMBL" id="KAJ4455422.1"/>
    </source>
</evidence>
<evidence type="ECO:0008006" key="7">
    <source>
        <dbReference type="Google" id="ProtNLM"/>
    </source>
</evidence>
<comment type="caution">
    <text evidence="5">The sequence shown here is derived from an EMBL/GenBank/DDBJ whole genome shotgun (WGS) entry which is preliminary data.</text>
</comment>
<dbReference type="EMBL" id="JAPMOS010000108">
    <property type="protein sequence ID" value="KAJ4455422.1"/>
    <property type="molecule type" value="Genomic_DNA"/>
</dbReference>
<evidence type="ECO:0000256" key="2">
    <source>
        <dbReference type="ARBA" id="ARBA00023054"/>
    </source>
</evidence>
<dbReference type="PANTHER" id="PTHR10921:SF1">
    <property type="entry name" value="NUCLEAR DISTRIBUTION PROTEIN NUDE HOMOLOG"/>
    <property type="match status" value="1"/>
</dbReference>
<feature type="compositionally biased region" description="Gly residues" evidence="4">
    <location>
        <begin position="243"/>
        <end position="253"/>
    </location>
</feature>
<feature type="compositionally biased region" description="Low complexity" evidence="4">
    <location>
        <begin position="181"/>
        <end position="196"/>
    </location>
</feature>
<name>A0ABQ8UAP1_9EUKA</name>
<protein>
    <recommendedName>
        <fullName evidence="7">NUDE domain-containing protein</fullName>
    </recommendedName>
</protein>
<accession>A0ABQ8UAP1</accession>
<dbReference type="InterPro" id="IPR033494">
    <property type="entry name" value="NUDE"/>
</dbReference>
<feature type="coiled-coil region" evidence="3">
    <location>
        <begin position="6"/>
        <end position="100"/>
    </location>
</feature>
<evidence type="ECO:0000256" key="1">
    <source>
        <dbReference type="ARBA" id="ARBA00007429"/>
    </source>
</evidence>
<comment type="similarity">
    <text evidence="1">Belongs to the nudE family.</text>
</comment>
<evidence type="ECO:0000313" key="6">
    <source>
        <dbReference type="Proteomes" id="UP001141327"/>
    </source>
</evidence>
<keyword evidence="6" id="KW-1185">Reference proteome</keyword>
<feature type="region of interest" description="Disordered" evidence="4">
    <location>
        <begin position="171"/>
        <end position="276"/>
    </location>
</feature>
<proteinExistence type="inferred from homology"/>
<gene>
    <name evidence="5" type="ORF">PAPYR_9646</name>
</gene>
<reference evidence="5" key="1">
    <citation type="journal article" date="2022" name="bioRxiv">
        <title>Genomics of Preaxostyla Flagellates Illuminates Evolutionary Transitions and the Path Towards Mitochondrial Loss.</title>
        <authorList>
            <person name="Novak L.V.F."/>
            <person name="Treitli S.C."/>
            <person name="Pyrih J."/>
            <person name="Halakuc P."/>
            <person name="Pipaliya S.V."/>
            <person name="Vacek V."/>
            <person name="Brzon O."/>
            <person name="Soukal P."/>
            <person name="Eme L."/>
            <person name="Dacks J.B."/>
            <person name="Karnkowska A."/>
            <person name="Elias M."/>
            <person name="Hampl V."/>
        </authorList>
    </citation>
    <scope>NUCLEOTIDE SEQUENCE</scope>
    <source>
        <strain evidence="5">RCP-MX</strain>
    </source>
</reference>
<keyword evidence="2 3" id="KW-0175">Coiled coil</keyword>
<dbReference type="PANTHER" id="PTHR10921">
    <property type="entry name" value="NUCLEAR DISTRIBUTION PROTEIN NUDE HOMOLOG 1"/>
    <property type="match status" value="1"/>
</dbReference>
<sequence length="319" mass="34106">MAMGDYERLQKEFEDFQESSKDLEHQYEVSLNQSEAKAAKLEEQICRQQAEATALRATNSQLEITISSLQEENSDLQAQLVQITAMFHSLEQENDALERRGRINESTATRNLEELERAVERVALLEGELALSRTQAAEREERLRQEIQDLRADRCVGPPPTATAAGLASTYLPGAQPNTVETPLPTNTSTTPTAPSNEPPHQPPQPPADDRTGLPPSLPPRPQPPEGRTDAEALSPSWPTPPGGGKGAQGGGTPVVSPPSPSGVAATPSAEAVGESGRLRCSDLIAQAQDLECRLTRCCELLLPSLCSPPTGGPTAGNA</sequence>